<reference evidence="1" key="1">
    <citation type="journal article" date="2022" name="Int. J. Mol. Sci.">
        <title>Draft Genome of Tanacetum Coccineum: Genomic Comparison of Closely Related Tanacetum-Family Plants.</title>
        <authorList>
            <person name="Yamashiro T."/>
            <person name="Shiraishi A."/>
            <person name="Nakayama K."/>
            <person name="Satake H."/>
        </authorList>
    </citation>
    <scope>NUCLEOTIDE SEQUENCE</scope>
</reference>
<comment type="caution">
    <text evidence="1">The sequence shown here is derived from an EMBL/GenBank/DDBJ whole genome shotgun (WGS) entry which is preliminary data.</text>
</comment>
<keyword evidence="2" id="KW-1185">Reference proteome</keyword>
<organism evidence="1 2">
    <name type="scientific">Tanacetum coccineum</name>
    <dbReference type="NCBI Taxonomy" id="301880"/>
    <lineage>
        <taxon>Eukaryota</taxon>
        <taxon>Viridiplantae</taxon>
        <taxon>Streptophyta</taxon>
        <taxon>Embryophyta</taxon>
        <taxon>Tracheophyta</taxon>
        <taxon>Spermatophyta</taxon>
        <taxon>Magnoliopsida</taxon>
        <taxon>eudicotyledons</taxon>
        <taxon>Gunneridae</taxon>
        <taxon>Pentapetalae</taxon>
        <taxon>asterids</taxon>
        <taxon>campanulids</taxon>
        <taxon>Asterales</taxon>
        <taxon>Asteraceae</taxon>
        <taxon>Asteroideae</taxon>
        <taxon>Anthemideae</taxon>
        <taxon>Anthemidinae</taxon>
        <taxon>Tanacetum</taxon>
    </lineage>
</organism>
<dbReference type="Proteomes" id="UP001151760">
    <property type="component" value="Unassembled WGS sequence"/>
</dbReference>
<evidence type="ECO:0000313" key="2">
    <source>
        <dbReference type="Proteomes" id="UP001151760"/>
    </source>
</evidence>
<name>A0ABQ4YY82_9ASTR</name>
<accession>A0ABQ4YY82</accession>
<dbReference type="EMBL" id="BQNB010010855">
    <property type="protein sequence ID" value="GJS82843.1"/>
    <property type="molecule type" value="Genomic_DNA"/>
</dbReference>
<sequence length="80" mass="9060">MKLRNLRFDANFHKIKSIATILASLGLPISKDDIVNIALDGLPERYEHVSDIIIHREPFSDGSFYAYYGENAVEIADSTY</sequence>
<proteinExistence type="predicted"/>
<gene>
    <name evidence="1" type="ORF">Tco_0749384</name>
</gene>
<protein>
    <submittedName>
        <fullName evidence="1">Uncharacterized protein</fullName>
    </submittedName>
</protein>
<evidence type="ECO:0000313" key="1">
    <source>
        <dbReference type="EMBL" id="GJS82843.1"/>
    </source>
</evidence>
<reference evidence="1" key="2">
    <citation type="submission" date="2022-01" db="EMBL/GenBank/DDBJ databases">
        <authorList>
            <person name="Yamashiro T."/>
            <person name="Shiraishi A."/>
            <person name="Satake H."/>
            <person name="Nakayama K."/>
        </authorList>
    </citation>
    <scope>NUCLEOTIDE SEQUENCE</scope>
</reference>